<gene>
    <name evidence="2" type="ORF">SAMN04489721_1399</name>
</gene>
<feature type="transmembrane region" description="Helical" evidence="1">
    <location>
        <begin position="21"/>
        <end position="41"/>
    </location>
</feature>
<name>A0A1H1SKW3_9MICO</name>
<sequence>MTANTGATMTRSSSTTLLWTMRILSAIVLLVVGGIHLYLVFVGVGGLLGVLFVLNAIAGLVLAIGMLVLHGRLLGITTVLSLLFVIATLSALLLALTVGLFGITETWDFTLVPETVVIESIGIVVLAVATVVVVRTPRTA</sequence>
<evidence type="ECO:0000313" key="3">
    <source>
        <dbReference type="Proteomes" id="UP000199482"/>
    </source>
</evidence>
<evidence type="ECO:0000313" key="2">
    <source>
        <dbReference type="EMBL" id="SDS48488.1"/>
    </source>
</evidence>
<reference evidence="3" key="1">
    <citation type="submission" date="2016-10" db="EMBL/GenBank/DDBJ databases">
        <authorList>
            <person name="Varghese N."/>
            <person name="Submissions S."/>
        </authorList>
    </citation>
    <scope>NUCLEOTIDE SEQUENCE [LARGE SCALE GENOMIC DNA]</scope>
    <source>
        <strain evidence="3">CPCC 202695</strain>
    </source>
</reference>
<keyword evidence="1" id="KW-1133">Transmembrane helix</keyword>
<dbReference type="AlphaFoldDB" id="A0A1H1SKW3"/>
<feature type="transmembrane region" description="Helical" evidence="1">
    <location>
        <begin position="47"/>
        <end position="69"/>
    </location>
</feature>
<organism evidence="2 3">
    <name type="scientific">Agromyces flavus</name>
    <dbReference type="NCBI Taxonomy" id="589382"/>
    <lineage>
        <taxon>Bacteria</taxon>
        <taxon>Bacillati</taxon>
        <taxon>Actinomycetota</taxon>
        <taxon>Actinomycetes</taxon>
        <taxon>Micrococcales</taxon>
        <taxon>Microbacteriaceae</taxon>
        <taxon>Agromyces</taxon>
    </lineage>
</organism>
<dbReference type="STRING" id="589382.SAMN04489721_1399"/>
<feature type="transmembrane region" description="Helical" evidence="1">
    <location>
        <begin position="81"/>
        <end position="103"/>
    </location>
</feature>
<evidence type="ECO:0000256" key="1">
    <source>
        <dbReference type="SAM" id="Phobius"/>
    </source>
</evidence>
<feature type="transmembrane region" description="Helical" evidence="1">
    <location>
        <begin position="115"/>
        <end position="134"/>
    </location>
</feature>
<accession>A0A1H1SKW3</accession>
<dbReference type="EMBL" id="LT629755">
    <property type="protein sequence ID" value="SDS48488.1"/>
    <property type="molecule type" value="Genomic_DNA"/>
</dbReference>
<keyword evidence="1" id="KW-0472">Membrane</keyword>
<dbReference type="Proteomes" id="UP000199482">
    <property type="component" value="Chromosome I"/>
</dbReference>
<keyword evidence="1" id="KW-0812">Transmembrane</keyword>
<proteinExistence type="predicted"/>
<protein>
    <submittedName>
        <fullName evidence="2">Uncharacterized protein</fullName>
    </submittedName>
</protein>